<evidence type="ECO:0000256" key="1">
    <source>
        <dbReference type="ARBA" id="ARBA00004141"/>
    </source>
</evidence>
<feature type="transmembrane region" description="Helical" evidence="5">
    <location>
        <begin position="44"/>
        <end position="66"/>
    </location>
</feature>
<feature type="transmembrane region" description="Helical" evidence="5">
    <location>
        <begin position="123"/>
        <end position="142"/>
    </location>
</feature>
<dbReference type="AlphaFoldDB" id="A0A160VIT9"/>
<feature type="transmembrane region" description="Helical" evidence="5">
    <location>
        <begin position="327"/>
        <end position="346"/>
    </location>
</feature>
<dbReference type="InterPro" id="IPR050598">
    <property type="entry name" value="AminoAcid_Transporter"/>
</dbReference>
<feature type="transmembrane region" description="Helical" evidence="5">
    <location>
        <begin position="352"/>
        <end position="369"/>
    </location>
</feature>
<dbReference type="Pfam" id="PF13520">
    <property type="entry name" value="AA_permease_2"/>
    <property type="match status" value="1"/>
</dbReference>
<dbReference type="GO" id="GO:0016020">
    <property type="term" value="C:membrane"/>
    <property type="evidence" value="ECO:0007669"/>
    <property type="project" value="UniProtKB-SubCell"/>
</dbReference>
<feature type="transmembrane region" description="Helical" evidence="5">
    <location>
        <begin position="87"/>
        <end position="111"/>
    </location>
</feature>
<feature type="transmembrane region" description="Helical" evidence="5">
    <location>
        <begin position="228"/>
        <end position="255"/>
    </location>
</feature>
<evidence type="ECO:0000256" key="2">
    <source>
        <dbReference type="ARBA" id="ARBA00022692"/>
    </source>
</evidence>
<evidence type="ECO:0000313" key="6">
    <source>
        <dbReference type="EMBL" id="CUV10119.1"/>
    </source>
</evidence>
<dbReference type="InterPro" id="IPR002293">
    <property type="entry name" value="AA/rel_permease1"/>
</dbReference>
<organism evidence="6">
    <name type="scientific">hydrothermal vent metagenome</name>
    <dbReference type="NCBI Taxonomy" id="652676"/>
    <lineage>
        <taxon>unclassified sequences</taxon>
        <taxon>metagenomes</taxon>
        <taxon>ecological metagenomes</taxon>
    </lineage>
</organism>
<dbReference type="PIRSF" id="PIRSF006060">
    <property type="entry name" value="AA_transporter"/>
    <property type="match status" value="1"/>
</dbReference>
<feature type="transmembrane region" description="Helical" evidence="5">
    <location>
        <begin position="154"/>
        <end position="171"/>
    </location>
</feature>
<feature type="transmembrane region" description="Helical" evidence="5">
    <location>
        <begin position="419"/>
        <end position="437"/>
    </location>
</feature>
<reference evidence="6" key="1">
    <citation type="submission" date="2015-10" db="EMBL/GenBank/DDBJ databases">
        <authorList>
            <person name="Gilbert D.G."/>
        </authorList>
    </citation>
    <scope>NUCLEOTIDE SEQUENCE</scope>
</reference>
<dbReference type="PANTHER" id="PTHR11785:SF512">
    <property type="entry name" value="SOBREMESA, ISOFORM B"/>
    <property type="match status" value="1"/>
</dbReference>
<dbReference type="GO" id="GO:0015179">
    <property type="term" value="F:L-amino acid transmembrane transporter activity"/>
    <property type="evidence" value="ECO:0007669"/>
    <property type="project" value="TreeGrafter"/>
</dbReference>
<name>A0A160VIT9_9ZZZZ</name>
<protein>
    <submittedName>
        <fullName evidence="6">Amino acid permease family protein</fullName>
    </submittedName>
</protein>
<feature type="transmembrane region" description="Helical" evidence="5">
    <location>
        <begin position="191"/>
        <end position="216"/>
    </location>
</feature>
<evidence type="ECO:0000256" key="4">
    <source>
        <dbReference type="ARBA" id="ARBA00023136"/>
    </source>
</evidence>
<keyword evidence="4 5" id="KW-0472">Membrane</keyword>
<accession>A0A160VIT9</accession>
<feature type="transmembrane region" description="Helical" evidence="5">
    <location>
        <begin position="389"/>
        <end position="413"/>
    </location>
</feature>
<dbReference type="PANTHER" id="PTHR11785">
    <property type="entry name" value="AMINO ACID TRANSPORTER"/>
    <property type="match status" value="1"/>
</dbReference>
<feature type="transmembrane region" description="Helical" evidence="5">
    <location>
        <begin position="12"/>
        <end position="32"/>
    </location>
</feature>
<dbReference type="EMBL" id="FAXC01000360">
    <property type="protein sequence ID" value="CUV10119.1"/>
    <property type="molecule type" value="Genomic_DNA"/>
</dbReference>
<keyword evidence="2 5" id="KW-0812">Transmembrane</keyword>
<comment type="subcellular location">
    <subcellularLocation>
        <location evidence="1">Membrane</location>
        <topology evidence="1">Multi-pass membrane protein</topology>
    </subcellularLocation>
</comment>
<evidence type="ECO:0000256" key="3">
    <source>
        <dbReference type="ARBA" id="ARBA00022989"/>
    </source>
</evidence>
<dbReference type="Gene3D" id="1.20.1740.10">
    <property type="entry name" value="Amino acid/polyamine transporter I"/>
    <property type="match status" value="1"/>
</dbReference>
<feature type="transmembrane region" description="Helical" evidence="5">
    <location>
        <begin position="275"/>
        <end position="295"/>
    </location>
</feature>
<keyword evidence="3 5" id="KW-1133">Transmembrane helix</keyword>
<sequence length="441" mass="47942">MTGPKRVLRTFDVTSMVTGNMIGSGIFLLAGYAAASVPDSSTLILAWIGGGVMALLGAFAIAELSTRFPKTGGDFLYLHRVYGPFPAFLYGWMSLVIFESGSIAVLALFSAKYTQQFFPASQILSVPLLASLLVLFFSGIHCLKVEVGSRFQSILTVAKILGIFLMVSLLFSGDPNEINSTPKTDQSGNPFIGFTRALIPIFFAYTGWNVAGYIGGEIQNPRKTLPRALIGGTLITTAIYVVVNLSFIQSVGLAGIQGQDMAPLIALKAVGAESWTTFLSILIFISVASSLSITIQTAGARVIQAMGEQGVFFQFTARLHRKFHTPVNALLVQAIWTIFLMFTLDIESLVDSATVVMIMFSALSISTLFKVNYDRNGLKGNENIYRTPLFPLVPVAYILSAIFVSWGVIQFYLSQGSLLPIWGLSFLLFGSIVYIIWKKMS</sequence>
<proteinExistence type="predicted"/>
<evidence type="ECO:0000256" key="5">
    <source>
        <dbReference type="SAM" id="Phobius"/>
    </source>
</evidence>
<gene>
    <name evidence="6" type="ORF">MGWOODY_Mmi13</name>
</gene>